<dbReference type="EMBL" id="JBJKFK010001134">
    <property type="protein sequence ID" value="KAL3313977.1"/>
    <property type="molecule type" value="Genomic_DNA"/>
</dbReference>
<keyword evidence="3" id="KW-0677">Repeat</keyword>
<name>A0ABD2Q4B3_9PLAT</name>
<accession>A0ABD2Q4B3</accession>
<gene>
    <name evidence="9" type="ORF">Ciccas_007415</name>
</gene>
<dbReference type="PANTHER" id="PTHR24406">
    <property type="entry name" value="TRANSCRIPTIONAL REPRESSOR CTCFL-RELATED"/>
    <property type="match status" value="1"/>
</dbReference>
<organism evidence="9 10">
    <name type="scientific">Cichlidogyrus casuarinus</name>
    <dbReference type="NCBI Taxonomy" id="1844966"/>
    <lineage>
        <taxon>Eukaryota</taxon>
        <taxon>Metazoa</taxon>
        <taxon>Spiralia</taxon>
        <taxon>Lophotrochozoa</taxon>
        <taxon>Platyhelminthes</taxon>
        <taxon>Monogenea</taxon>
        <taxon>Monopisthocotylea</taxon>
        <taxon>Dactylogyridea</taxon>
        <taxon>Ancyrocephalidae</taxon>
        <taxon>Cichlidogyrus</taxon>
    </lineage>
</organism>
<dbReference type="Gene3D" id="3.30.160.60">
    <property type="entry name" value="Classic Zinc Finger"/>
    <property type="match status" value="1"/>
</dbReference>
<evidence type="ECO:0000313" key="10">
    <source>
        <dbReference type="Proteomes" id="UP001626550"/>
    </source>
</evidence>
<evidence type="ECO:0000256" key="4">
    <source>
        <dbReference type="ARBA" id="ARBA00022771"/>
    </source>
</evidence>
<evidence type="ECO:0000256" key="5">
    <source>
        <dbReference type="ARBA" id="ARBA00022833"/>
    </source>
</evidence>
<dbReference type="InterPro" id="IPR013087">
    <property type="entry name" value="Znf_C2H2_type"/>
</dbReference>
<evidence type="ECO:0000313" key="9">
    <source>
        <dbReference type="EMBL" id="KAL3313977.1"/>
    </source>
</evidence>
<dbReference type="GO" id="GO:0005634">
    <property type="term" value="C:nucleus"/>
    <property type="evidence" value="ECO:0007669"/>
    <property type="project" value="UniProtKB-SubCell"/>
</dbReference>
<dbReference type="Proteomes" id="UP001626550">
    <property type="component" value="Unassembled WGS sequence"/>
</dbReference>
<evidence type="ECO:0000256" key="6">
    <source>
        <dbReference type="ARBA" id="ARBA00023242"/>
    </source>
</evidence>
<proteinExistence type="predicted"/>
<comment type="subcellular location">
    <subcellularLocation>
        <location evidence="1">Nucleus</location>
    </subcellularLocation>
</comment>
<comment type="caution">
    <text evidence="9">The sequence shown here is derived from an EMBL/GenBank/DDBJ whole genome shotgun (WGS) entry which is preliminary data.</text>
</comment>
<reference evidence="9 10" key="1">
    <citation type="submission" date="2024-11" db="EMBL/GenBank/DDBJ databases">
        <title>Adaptive evolution of stress response genes in parasites aligns with host niche diversity.</title>
        <authorList>
            <person name="Hahn C."/>
            <person name="Resl P."/>
        </authorList>
    </citation>
    <scope>NUCLEOTIDE SEQUENCE [LARGE SCALE GENOMIC DNA]</scope>
    <source>
        <strain evidence="9">EGGRZ-B1_66</strain>
        <tissue evidence="9">Body</tissue>
    </source>
</reference>
<dbReference type="AlphaFoldDB" id="A0ABD2Q4B3"/>
<keyword evidence="2" id="KW-0479">Metal-binding</keyword>
<dbReference type="InterPro" id="IPR050888">
    <property type="entry name" value="ZnF_C2H2-type_TF"/>
</dbReference>
<keyword evidence="5" id="KW-0862">Zinc</keyword>
<keyword evidence="10" id="KW-1185">Reference proteome</keyword>
<dbReference type="GO" id="GO:0008270">
    <property type="term" value="F:zinc ion binding"/>
    <property type="evidence" value="ECO:0007669"/>
    <property type="project" value="UniProtKB-KW"/>
</dbReference>
<keyword evidence="6" id="KW-0539">Nucleus</keyword>
<evidence type="ECO:0000256" key="2">
    <source>
        <dbReference type="ARBA" id="ARBA00022723"/>
    </source>
</evidence>
<evidence type="ECO:0000259" key="8">
    <source>
        <dbReference type="PROSITE" id="PS50157"/>
    </source>
</evidence>
<protein>
    <recommendedName>
        <fullName evidence="8">C2H2-type domain-containing protein</fullName>
    </recommendedName>
</protein>
<evidence type="ECO:0000256" key="3">
    <source>
        <dbReference type="ARBA" id="ARBA00022737"/>
    </source>
</evidence>
<feature type="domain" description="C2H2-type" evidence="8">
    <location>
        <begin position="299"/>
        <end position="327"/>
    </location>
</feature>
<evidence type="ECO:0000256" key="1">
    <source>
        <dbReference type="ARBA" id="ARBA00004123"/>
    </source>
</evidence>
<dbReference type="SMART" id="SM00355">
    <property type="entry name" value="ZnF_C2H2"/>
    <property type="match status" value="3"/>
</dbReference>
<evidence type="ECO:0000256" key="7">
    <source>
        <dbReference type="PROSITE-ProRule" id="PRU00042"/>
    </source>
</evidence>
<dbReference type="PROSITE" id="PS50157">
    <property type="entry name" value="ZINC_FINGER_C2H2_2"/>
    <property type="match status" value="1"/>
</dbReference>
<sequence length="362" mass="41258">MLRFKRRQGLELHMRKVHNGDMSGATIKSSGKQSLLPINPLPCSTGIETIPLSGLPASEATLPLSSLSSKTQSWKREERSQSPFVMRNGIIRRKGPMDTKKDELPSDSDASLVMENAHFLPLGSNRCRRNFNYELIANNGCGPGSDTLQETALEASLNRLCFMRQAYKNQSVLAHFLIPMHSKHDQNFRLVCDTQNNTSLPLANAFAGILQAKKPDQGCCFYCEACNNANYAKDEASDDQPDDVHMSILRPCLFHNNTFPCYLCCQHFDDKLAFKRHFRRSHDRKYFPIVVNVFAELRAFCSICHRGFHTKSQLKEHKNLQHFAPQWQCSFCKKSFNKRGVRDLHVLNAHGGTFYKLLFTHF</sequence>
<keyword evidence="4 7" id="KW-0863">Zinc-finger</keyword>
<dbReference type="PROSITE" id="PS00028">
    <property type="entry name" value="ZINC_FINGER_C2H2_1"/>
    <property type="match status" value="3"/>
</dbReference>